<dbReference type="Pfam" id="PF17989">
    <property type="entry name" value="ALP_N"/>
    <property type="match status" value="1"/>
</dbReference>
<feature type="domain" description="Actin homologue MreB-like C-terminal" evidence="2">
    <location>
        <begin position="162"/>
        <end position="276"/>
    </location>
</feature>
<proteinExistence type="predicted"/>
<evidence type="ECO:0000259" key="2">
    <source>
        <dbReference type="Pfam" id="PF21522"/>
    </source>
</evidence>
<dbReference type="SUPFAM" id="SSF53067">
    <property type="entry name" value="Actin-like ATPase domain"/>
    <property type="match status" value="2"/>
</dbReference>
<feature type="domain" description="Actin-like protein N-terminal" evidence="1">
    <location>
        <begin position="57"/>
        <end position="141"/>
    </location>
</feature>
<dbReference type="InterPro" id="IPR043129">
    <property type="entry name" value="ATPase_NBD"/>
</dbReference>
<accession>A0A9D2NFY4</accession>
<dbReference type="EMBL" id="DWWS01000021">
    <property type="protein sequence ID" value="HJC23245.1"/>
    <property type="molecule type" value="Genomic_DNA"/>
</dbReference>
<protein>
    <submittedName>
        <fullName evidence="3">ParM/StbA family protein</fullName>
    </submittedName>
</protein>
<name>A0A9D2NFY4_9FIRM</name>
<reference evidence="3" key="2">
    <citation type="submission" date="2021-04" db="EMBL/GenBank/DDBJ databases">
        <authorList>
            <person name="Gilroy R."/>
        </authorList>
    </citation>
    <scope>NUCLEOTIDE SEQUENCE</scope>
    <source>
        <strain evidence="3">USAMLcec2-132</strain>
    </source>
</reference>
<reference evidence="3" key="1">
    <citation type="journal article" date="2021" name="PeerJ">
        <title>Extensive microbial diversity within the chicken gut microbiome revealed by metagenomics and culture.</title>
        <authorList>
            <person name="Gilroy R."/>
            <person name="Ravi A."/>
            <person name="Getino M."/>
            <person name="Pursley I."/>
            <person name="Horton D.L."/>
            <person name="Alikhan N.F."/>
            <person name="Baker D."/>
            <person name="Gharbi K."/>
            <person name="Hall N."/>
            <person name="Watson M."/>
            <person name="Adriaenssens E.M."/>
            <person name="Foster-Nyarko E."/>
            <person name="Jarju S."/>
            <person name="Secka A."/>
            <person name="Antonio M."/>
            <person name="Oren A."/>
            <person name="Chaudhuri R.R."/>
            <person name="La Ragione R."/>
            <person name="Hildebrand F."/>
            <person name="Pallen M.J."/>
        </authorList>
    </citation>
    <scope>NUCLEOTIDE SEQUENCE</scope>
    <source>
        <strain evidence="3">USAMLcec2-132</strain>
    </source>
</reference>
<dbReference type="Gene3D" id="3.30.420.40">
    <property type="match status" value="2"/>
</dbReference>
<sequence length="308" mass="35332">MYQKFMVAMDHGNRNMKTENFIFTSGLVESDCRPALGDYLLYQDKFYSLSEQRIPYMRDKTADERFFALTLFGIAMEVQRQALPFDNGCLQVELAVGLPPKHYGALYEKFENYFKNRGRQQIFYRGRACEIEICDVAAYPQDYAAAMTVYSEIVEYDRVLTIDIGGFTLDYLMMRGGRPDLSVCDSLEKGVIRLYNEVISRINSEKDILLEEQDIDRILQGKRGDYPADVTDLVESMTRVYVEDILGTLRERGLDLKTGCVVWVGGGAMLLRKYLENSTRIGHSVFVEDICANAKGYGILYQIQKRGR</sequence>
<evidence type="ECO:0000313" key="4">
    <source>
        <dbReference type="Proteomes" id="UP000823891"/>
    </source>
</evidence>
<dbReference type="InterPro" id="IPR049067">
    <property type="entry name" value="MreB-like_C"/>
</dbReference>
<organism evidence="3 4">
    <name type="scientific">Candidatus Eisenbergiella merdavium</name>
    <dbReference type="NCBI Taxonomy" id="2838551"/>
    <lineage>
        <taxon>Bacteria</taxon>
        <taxon>Bacillati</taxon>
        <taxon>Bacillota</taxon>
        <taxon>Clostridia</taxon>
        <taxon>Lachnospirales</taxon>
        <taxon>Lachnospiraceae</taxon>
        <taxon>Eisenbergiella</taxon>
    </lineage>
</organism>
<dbReference type="Pfam" id="PF21522">
    <property type="entry name" value="MreB-like_C"/>
    <property type="match status" value="1"/>
</dbReference>
<comment type="caution">
    <text evidence="3">The sequence shown here is derived from an EMBL/GenBank/DDBJ whole genome shotgun (WGS) entry which is preliminary data.</text>
</comment>
<gene>
    <name evidence="3" type="ORF">H9761_06020</name>
</gene>
<evidence type="ECO:0000259" key="1">
    <source>
        <dbReference type="Pfam" id="PF17989"/>
    </source>
</evidence>
<dbReference type="AlphaFoldDB" id="A0A9D2NFY4"/>
<evidence type="ECO:0000313" key="3">
    <source>
        <dbReference type="EMBL" id="HJC23245.1"/>
    </source>
</evidence>
<dbReference type="InterPro" id="IPR040607">
    <property type="entry name" value="ALP_N"/>
</dbReference>
<dbReference type="Proteomes" id="UP000823891">
    <property type="component" value="Unassembled WGS sequence"/>
</dbReference>